<dbReference type="InterPro" id="IPR000262">
    <property type="entry name" value="FMN-dep_DH"/>
</dbReference>
<keyword evidence="8" id="KW-1185">Reference proteome</keyword>
<dbReference type="PROSITE" id="PS00557">
    <property type="entry name" value="FMN_HYDROXY_ACID_DH_1"/>
    <property type="match status" value="1"/>
</dbReference>
<dbReference type="PROSITE" id="PS51349">
    <property type="entry name" value="FMN_HYDROXY_ACID_DH_2"/>
    <property type="match status" value="1"/>
</dbReference>
<dbReference type="SUPFAM" id="SSF51395">
    <property type="entry name" value="FMN-linked oxidoreductases"/>
    <property type="match status" value="1"/>
</dbReference>
<evidence type="ECO:0000259" key="6">
    <source>
        <dbReference type="PROSITE" id="PS51349"/>
    </source>
</evidence>
<dbReference type="PANTHER" id="PTHR10578">
    <property type="entry name" value="S -2-HYDROXY-ACID OXIDASE-RELATED"/>
    <property type="match status" value="1"/>
</dbReference>
<dbReference type="Gene3D" id="3.20.20.70">
    <property type="entry name" value="Aldolase class I"/>
    <property type="match status" value="1"/>
</dbReference>
<keyword evidence="2" id="KW-0285">Flavoprotein</keyword>
<dbReference type="Proteomes" id="UP000730482">
    <property type="component" value="Unassembled WGS sequence"/>
</dbReference>
<dbReference type="InterPro" id="IPR012133">
    <property type="entry name" value="Alpha-hydoxy_acid_DH_FMN"/>
</dbReference>
<organism evidence="7 8">
    <name type="scientific">Catenulispora pinistramenti</name>
    <dbReference type="NCBI Taxonomy" id="2705254"/>
    <lineage>
        <taxon>Bacteria</taxon>
        <taxon>Bacillati</taxon>
        <taxon>Actinomycetota</taxon>
        <taxon>Actinomycetes</taxon>
        <taxon>Catenulisporales</taxon>
        <taxon>Catenulisporaceae</taxon>
        <taxon>Catenulispora</taxon>
    </lineage>
</organism>
<proteinExistence type="inferred from homology"/>
<dbReference type="SUPFAM" id="SSF53901">
    <property type="entry name" value="Thiolase-like"/>
    <property type="match status" value="1"/>
</dbReference>
<dbReference type="Pfam" id="PF01070">
    <property type="entry name" value="FMN_dh"/>
    <property type="match status" value="1"/>
</dbReference>
<dbReference type="InterPro" id="IPR016039">
    <property type="entry name" value="Thiolase-like"/>
</dbReference>
<gene>
    <name evidence="7" type="ORF">KGQ19_36605</name>
</gene>
<name>A0ABS5L268_9ACTN</name>
<evidence type="ECO:0000256" key="2">
    <source>
        <dbReference type="ARBA" id="ARBA00022630"/>
    </source>
</evidence>
<reference evidence="7 8" key="1">
    <citation type="submission" date="2020-02" db="EMBL/GenBank/DDBJ databases">
        <title>Acidophilic actinobacteria isolated from forest soil.</title>
        <authorList>
            <person name="Golinska P."/>
        </authorList>
    </citation>
    <scope>NUCLEOTIDE SEQUENCE [LARGE SCALE GENOMIC DNA]</scope>
    <source>
        <strain evidence="7 8">NL8</strain>
    </source>
</reference>
<dbReference type="Gene3D" id="3.40.47.10">
    <property type="match status" value="1"/>
</dbReference>
<dbReference type="InterPro" id="IPR037396">
    <property type="entry name" value="FMN_HAD"/>
</dbReference>
<evidence type="ECO:0000313" key="7">
    <source>
        <dbReference type="EMBL" id="MBS2552391.1"/>
    </source>
</evidence>
<evidence type="ECO:0000256" key="1">
    <source>
        <dbReference type="ARBA" id="ARBA00001917"/>
    </source>
</evidence>
<protein>
    <submittedName>
        <fullName evidence="7">Alpha-hydroxy-acid oxidizing protein</fullName>
    </submittedName>
</protein>
<comment type="caution">
    <text evidence="7">The sequence shown here is derived from an EMBL/GenBank/DDBJ whole genome shotgun (WGS) entry which is preliminary data.</text>
</comment>
<dbReference type="CDD" id="cd02809">
    <property type="entry name" value="alpha_hydroxyacid_oxid_FMN"/>
    <property type="match status" value="1"/>
</dbReference>
<dbReference type="EMBL" id="JAAFYZ010000186">
    <property type="protein sequence ID" value="MBS2552391.1"/>
    <property type="molecule type" value="Genomic_DNA"/>
</dbReference>
<keyword evidence="3" id="KW-0288">FMN</keyword>
<evidence type="ECO:0000256" key="5">
    <source>
        <dbReference type="ARBA" id="ARBA00024042"/>
    </source>
</evidence>
<dbReference type="RefSeq" id="WP_212017917.1">
    <property type="nucleotide sequence ID" value="NZ_JAAFYZ010000186.1"/>
</dbReference>
<keyword evidence="4" id="KW-0560">Oxidoreductase</keyword>
<comment type="similarity">
    <text evidence="5">Belongs to the FMN-dependent alpha-hydroxy acid dehydrogenase family.</text>
</comment>
<comment type="cofactor">
    <cofactor evidence="1">
        <name>FMN</name>
        <dbReference type="ChEBI" id="CHEBI:58210"/>
    </cofactor>
</comment>
<dbReference type="InterPro" id="IPR013785">
    <property type="entry name" value="Aldolase_TIM"/>
</dbReference>
<dbReference type="PANTHER" id="PTHR10578:SF107">
    <property type="entry name" value="2-HYDROXYACID OXIDASE 1"/>
    <property type="match status" value="1"/>
</dbReference>
<evidence type="ECO:0000313" key="8">
    <source>
        <dbReference type="Proteomes" id="UP000730482"/>
    </source>
</evidence>
<sequence length="667" mass="69649">MHTTVPPGNRTAAEPADGWGIRRAVRLAFPGPSSLAQDQAHTARLDVYLTDLLQPHGLALNPGALAPRGQSYGEMAEALIELAVPAGEGVDLLVMAYAIPDITPGRATTTYLSHVCPGKPMAFAVSDEGTAAGFTGLRLIREYERSGDYRRALLVVVEQAWLAYDPGVPVAVPSAHSGVALLFGDLDGDEDGVGIGEVRVRAGAAERSPCAQIEDLGEARTVILGAVLKAEADALVARADVVLASPGRPFTGVWWELAGVLEADPAERGSHRIVLADADPELGLLCTAAVDVRRSRGGFTPEAPSPLLCLDDYRRAAQERVSPEIWDYIDGGADTERTVTANRQAFTRVELRPRTLVDTEICDTRTQILGSSVGTPLAVAPTAYHRLVHPDGEVATAQGAGAADALYAVSIFASRTLEDIASSASGPLWLQLYWLREREALVGLIDRAAAAGYRALVLTVDIPRMGRRLRDMRNGFAVGPECAAVNLDAALMAAAHVRGSGSSALAVHTAKAIDPSVTWADLAWLRERSELPIVLKGILTAEDARLAVSHGADAIIVSNHGGRQLDGAVPSLAALPEVVAAVGGACPVLFDGGVRSGGDAFAALALGAQAVFLGRPVLWGLAVDGAAGVAGLLDLATGELAHTMALAGRPTLDVIDRGAVRFEGAVR</sequence>
<accession>A0ABS5L268</accession>
<dbReference type="InterPro" id="IPR008259">
    <property type="entry name" value="FMN_hydac_DH_AS"/>
</dbReference>
<feature type="domain" description="FMN hydroxy acid dehydrogenase" evidence="6">
    <location>
        <begin position="302"/>
        <end position="665"/>
    </location>
</feature>
<evidence type="ECO:0000256" key="3">
    <source>
        <dbReference type="ARBA" id="ARBA00022643"/>
    </source>
</evidence>
<evidence type="ECO:0000256" key="4">
    <source>
        <dbReference type="ARBA" id="ARBA00023002"/>
    </source>
</evidence>